<feature type="transmembrane region" description="Helical" evidence="2">
    <location>
        <begin position="85"/>
        <end position="109"/>
    </location>
</feature>
<reference evidence="3" key="1">
    <citation type="submission" date="2024-06" db="UniProtKB">
        <authorList>
            <consortium name="RefSeq"/>
        </authorList>
    </citation>
    <scope>NUCLEOTIDE SEQUENCE [LARGE SCALE GENOMIC DNA]</scope>
    <source>
        <tissue evidence="4 6">Whole sample</tissue>
    </source>
</reference>
<evidence type="ECO:0000313" key="6">
    <source>
        <dbReference type="RefSeq" id="XP_022340820.1"/>
    </source>
</evidence>
<feature type="region of interest" description="Disordered" evidence="1">
    <location>
        <begin position="1"/>
        <end position="21"/>
    </location>
</feature>
<keyword evidence="2" id="KW-0812">Transmembrane</keyword>
<dbReference type="RefSeq" id="XP_022340803.1">
    <property type="nucleotide sequence ID" value="XM_022485095.1"/>
</dbReference>
<organism evidence="3 5">
    <name type="scientific">Crassostrea virginica</name>
    <name type="common">Eastern oyster</name>
    <dbReference type="NCBI Taxonomy" id="6565"/>
    <lineage>
        <taxon>Eukaryota</taxon>
        <taxon>Metazoa</taxon>
        <taxon>Spiralia</taxon>
        <taxon>Lophotrochozoa</taxon>
        <taxon>Mollusca</taxon>
        <taxon>Bivalvia</taxon>
        <taxon>Autobranchia</taxon>
        <taxon>Pteriomorphia</taxon>
        <taxon>Ostreida</taxon>
        <taxon>Ostreoidea</taxon>
        <taxon>Ostreidae</taxon>
        <taxon>Crassostrea</taxon>
    </lineage>
</organism>
<evidence type="ECO:0000313" key="4">
    <source>
        <dbReference type="RefSeq" id="XP_022340803.1"/>
    </source>
</evidence>
<keyword evidence="2" id="KW-0472">Membrane</keyword>
<keyword evidence="2" id="KW-1133">Transmembrane helix</keyword>
<dbReference type="RefSeq" id="XP_022340812.1">
    <property type="nucleotide sequence ID" value="XM_022485104.1"/>
</dbReference>
<gene>
    <name evidence="4 5 6" type="primary">LOC111135226</name>
</gene>
<dbReference type="GeneID" id="111135226"/>
<evidence type="ECO:0000256" key="1">
    <source>
        <dbReference type="SAM" id="MobiDB-lite"/>
    </source>
</evidence>
<reference evidence="5" key="2">
    <citation type="submission" date="2025-04" db="UniProtKB">
        <authorList>
            <consortium name="RefSeq"/>
        </authorList>
    </citation>
    <scope>IDENTIFICATION</scope>
    <source>
        <tissue evidence="5">Whole sample</tissue>
    </source>
</reference>
<sequence length="148" mass="16058">MATSPPSSEAFEGSSPAHDDSSFNTSISSIVSHATTIINNISSTNNVQTLSSISTDFTTASLHSSTSLMGYNTTPHPLTGKDRTVLVTLIVMGVIVPSVFIFVIVSICCRQRKMVQKRREQMLLRNQQDFAMDELPYSMRGSLAAGKL</sequence>
<dbReference type="KEGG" id="cvn:111135226"/>
<protein>
    <submittedName>
        <fullName evidence="4 5">Uncharacterized protein LOC111135226 isoform X1</fullName>
    </submittedName>
</protein>
<proteinExistence type="predicted"/>
<evidence type="ECO:0000256" key="2">
    <source>
        <dbReference type="SAM" id="Phobius"/>
    </source>
</evidence>
<name>A0A8B8ELM8_CRAVI</name>
<evidence type="ECO:0000313" key="3">
    <source>
        <dbReference type="Proteomes" id="UP000694844"/>
    </source>
</evidence>
<accession>A0A8B8ELM8</accession>
<dbReference type="OrthoDB" id="6096638at2759"/>
<dbReference type="RefSeq" id="XP_022340820.1">
    <property type="nucleotide sequence ID" value="XM_022485112.1"/>
</dbReference>
<keyword evidence="3" id="KW-1185">Reference proteome</keyword>
<dbReference type="AlphaFoldDB" id="A0A8B8ELM8"/>
<evidence type="ECO:0000313" key="5">
    <source>
        <dbReference type="RefSeq" id="XP_022340812.1"/>
    </source>
</evidence>
<dbReference type="Proteomes" id="UP000694844">
    <property type="component" value="Chromosome 1"/>
</dbReference>